<dbReference type="STRING" id="1111735.GCA_000428045_03657"/>
<evidence type="ECO:0000259" key="7">
    <source>
        <dbReference type="Pfam" id="PF01545"/>
    </source>
</evidence>
<keyword evidence="5 6" id="KW-0472">Membrane</keyword>
<evidence type="ECO:0000256" key="1">
    <source>
        <dbReference type="ARBA" id="ARBA00004141"/>
    </source>
</evidence>
<dbReference type="Proteomes" id="UP000235015">
    <property type="component" value="Unassembled WGS sequence"/>
</dbReference>
<evidence type="ECO:0000256" key="6">
    <source>
        <dbReference type="SAM" id="Phobius"/>
    </source>
</evidence>
<feature type="transmembrane region" description="Helical" evidence="6">
    <location>
        <begin position="153"/>
        <end position="170"/>
    </location>
</feature>
<evidence type="ECO:0000256" key="4">
    <source>
        <dbReference type="ARBA" id="ARBA00022989"/>
    </source>
</evidence>
<feature type="transmembrane region" description="Helical" evidence="6">
    <location>
        <begin position="113"/>
        <end position="133"/>
    </location>
</feature>
<dbReference type="GO" id="GO:0005886">
    <property type="term" value="C:plasma membrane"/>
    <property type="evidence" value="ECO:0007669"/>
    <property type="project" value="TreeGrafter"/>
</dbReference>
<evidence type="ECO:0000256" key="5">
    <source>
        <dbReference type="ARBA" id="ARBA00023136"/>
    </source>
</evidence>
<comment type="caution">
    <text evidence="8">The sequence shown here is derived from an EMBL/GenBank/DDBJ whole genome shotgun (WGS) entry which is preliminary data.</text>
</comment>
<feature type="transmembrane region" description="Helical" evidence="6">
    <location>
        <begin position="22"/>
        <end position="44"/>
    </location>
</feature>
<keyword evidence="4 6" id="KW-1133">Transmembrane helix</keyword>
<dbReference type="InterPro" id="IPR027469">
    <property type="entry name" value="Cation_efflux_TMD_sf"/>
</dbReference>
<keyword evidence="2 6" id="KW-0812">Transmembrane</keyword>
<evidence type="ECO:0000313" key="9">
    <source>
        <dbReference type="Proteomes" id="UP000235015"/>
    </source>
</evidence>
<feature type="transmembrane region" description="Helical" evidence="6">
    <location>
        <begin position="176"/>
        <end position="194"/>
    </location>
</feature>
<dbReference type="PANTHER" id="PTHR11562:SF17">
    <property type="entry name" value="RE54080P-RELATED"/>
    <property type="match status" value="1"/>
</dbReference>
<evidence type="ECO:0000256" key="2">
    <source>
        <dbReference type="ARBA" id="ARBA00022692"/>
    </source>
</evidence>
<dbReference type="RefSeq" id="WP_273440621.1">
    <property type="nucleotide sequence ID" value="NZ_PKUN01000025.1"/>
</dbReference>
<reference evidence="8 9" key="1">
    <citation type="submission" date="2017-11" db="EMBL/GenBank/DDBJ databases">
        <title>Genome-resolved metagenomics identifies genetic mobility, metabolic interactions, and unexpected diversity in perchlorate-reducing communities.</title>
        <authorList>
            <person name="Barnum T.P."/>
            <person name="Figueroa I.A."/>
            <person name="Carlstrom C.I."/>
            <person name="Lucas L.N."/>
            <person name="Engelbrektson A.L."/>
            <person name="Coates J.D."/>
        </authorList>
    </citation>
    <scope>NUCLEOTIDE SEQUENCE [LARGE SCALE GENOMIC DNA]</scope>
    <source>
        <strain evidence="8">BM301</strain>
    </source>
</reference>
<dbReference type="EMBL" id="PKUN01000025">
    <property type="protein sequence ID" value="PLX60381.1"/>
    <property type="molecule type" value="Genomic_DNA"/>
</dbReference>
<evidence type="ECO:0000256" key="3">
    <source>
        <dbReference type="ARBA" id="ARBA00022906"/>
    </source>
</evidence>
<dbReference type="Gene3D" id="1.20.1510.10">
    <property type="entry name" value="Cation efflux protein transmembrane domain"/>
    <property type="match status" value="1"/>
</dbReference>
<keyword evidence="3" id="KW-0813">Transport</keyword>
<evidence type="ECO:0000313" key="8">
    <source>
        <dbReference type="EMBL" id="PLX60381.1"/>
    </source>
</evidence>
<proteinExistence type="predicted"/>
<name>A0A2N6CTD2_9GAMM</name>
<comment type="subcellular location">
    <subcellularLocation>
        <location evidence="1">Membrane</location>
        <topology evidence="1">Multi-pass membrane protein</topology>
    </subcellularLocation>
</comment>
<sequence length="235" mass="25531">MAGCSCGNNLDSDGISVPYKRILWVIIAINALMFLVEVGGSMAADSMALRADALDFLGDSLTYGITLLAIGHPIRWRASAALFKGLTLALMGFWVLGSTLYRVFILGVPNETIMGSIALMAFAANATSVVLLVRYRNGDANVRSVWLCSRNDAIGNLAVMVAAGVVYYTQSRWPDLLVAAGMALLFLHSSTLIIRQARRELREDRTTTAQYEGCADRCEQDPRIANQMTGSSNQR</sequence>
<dbReference type="PANTHER" id="PTHR11562">
    <property type="entry name" value="CATION EFFLUX PROTEIN/ ZINC TRANSPORTER"/>
    <property type="match status" value="1"/>
</dbReference>
<dbReference type="InterPro" id="IPR058533">
    <property type="entry name" value="Cation_efflux_TM"/>
</dbReference>
<keyword evidence="3" id="KW-0864">Zinc transport</keyword>
<feature type="transmembrane region" description="Helical" evidence="6">
    <location>
        <begin position="86"/>
        <end position="107"/>
    </location>
</feature>
<feature type="transmembrane region" description="Helical" evidence="6">
    <location>
        <begin position="56"/>
        <end position="74"/>
    </location>
</feature>
<feature type="domain" description="Cation efflux protein transmembrane" evidence="7">
    <location>
        <begin position="23"/>
        <end position="201"/>
    </location>
</feature>
<dbReference type="InterPro" id="IPR050681">
    <property type="entry name" value="CDF/SLC30A"/>
</dbReference>
<organism evidence="8 9">
    <name type="scientific">Sedimenticola selenatireducens</name>
    <dbReference type="NCBI Taxonomy" id="191960"/>
    <lineage>
        <taxon>Bacteria</taxon>
        <taxon>Pseudomonadati</taxon>
        <taxon>Pseudomonadota</taxon>
        <taxon>Gammaproteobacteria</taxon>
        <taxon>Chromatiales</taxon>
        <taxon>Sedimenticolaceae</taxon>
        <taxon>Sedimenticola</taxon>
    </lineage>
</organism>
<accession>A0A2N6CTD2</accession>
<protein>
    <submittedName>
        <fullName evidence="8">Cation transporter</fullName>
    </submittedName>
</protein>
<dbReference type="Pfam" id="PF01545">
    <property type="entry name" value="Cation_efflux"/>
    <property type="match status" value="1"/>
</dbReference>
<keyword evidence="3" id="KW-0862">Zinc</keyword>
<keyword evidence="3" id="KW-0406">Ion transport</keyword>
<dbReference type="AlphaFoldDB" id="A0A2N6CTD2"/>
<dbReference type="SUPFAM" id="SSF161111">
    <property type="entry name" value="Cation efflux protein transmembrane domain-like"/>
    <property type="match status" value="1"/>
</dbReference>
<dbReference type="GO" id="GO:0005385">
    <property type="term" value="F:zinc ion transmembrane transporter activity"/>
    <property type="evidence" value="ECO:0007669"/>
    <property type="project" value="TreeGrafter"/>
</dbReference>
<gene>
    <name evidence="8" type="ORF">C0630_16460</name>
</gene>